<keyword evidence="4 5" id="KW-0472">Membrane</keyword>
<dbReference type="PROSITE" id="PS50850">
    <property type="entry name" value="MFS"/>
    <property type="match status" value="1"/>
</dbReference>
<dbReference type="Gene3D" id="1.20.1720.10">
    <property type="entry name" value="Multidrug resistance protein D"/>
    <property type="match status" value="1"/>
</dbReference>
<dbReference type="InterPro" id="IPR020846">
    <property type="entry name" value="MFS_dom"/>
</dbReference>
<evidence type="ECO:0000259" key="6">
    <source>
        <dbReference type="PROSITE" id="PS50850"/>
    </source>
</evidence>
<feature type="domain" description="Major facilitator superfamily (MFS) profile" evidence="6">
    <location>
        <begin position="1"/>
        <end position="44"/>
    </location>
</feature>
<evidence type="ECO:0000313" key="8">
    <source>
        <dbReference type="Proteomes" id="UP001499942"/>
    </source>
</evidence>
<keyword evidence="3 5" id="KW-1133">Transmembrane helix</keyword>
<keyword evidence="2 5" id="KW-0812">Transmembrane</keyword>
<dbReference type="RefSeq" id="WP_344362767.1">
    <property type="nucleotide sequence ID" value="NZ_BAAASR010000020.1"/>
</dbReference>
<reference evidence="8" key="1">
    <citation type="journal article" date="2019" name="Int. J. Syst. Evol. Microbiol.">
        <title>The Global Catalogue of Microorganisms (GCM) 10K type strain sequencing project: providing services to taxonomists for standard genome sequencing and annotation.</title>
        <authorList>
            <consortium name="The Broad Institute Genomics Platform"/>
            <consortium name="The Broad Institute Genome Sequencing Center for Infectious Disease"/>
            <person name="Wu L."/>
            <person name="Ma J."/>
        </authorList>
    </citation>
    <scope>NUCLEOTIDE SEQUENCE [LARGE SCALE GENOMIC DNA]</scope>
    <source>
        <strain evidence="8">JCM 5062</strain>
    </source>
</reference>
<accession>A0ABP5ZWR9</accession>
<keyword evidence="8" id="KW-1185">Reference proteome</keyword>
<evidence type="ECO:0000256" key="4">
    <source>
        <dbReference type="ARBA" id="ARBA00023136"/>
    </source>
</evidence>
<protein>
    <recommendedName>
        <fullName evidence="6">Major facilitator superfamily (MFS) profile domain-containing protein</fullName>
    </recommendedName>
</protein>
<dbReference type="EMBL" id="BAAASR010000020">
    <property type="protein sequence ID" value="GAA2502160.1"/>
    <property type="molecule type" value="Genomic_DNA"/>
</dbReference>
<gene>
    <name evidence="7" type="ORF">GCM10010393_38200</name>
</gene>
<name>A0ABP5ZWR9_9ACTN</name>
<organism evidence="7 8">
    <name type="scientific">Streptomyces gobitricini</name>
    <dbReference type="NCBI Taxonomy" id="68211"/>
    <lineage>
        <taxon>Bacteria</taxon>
        <taxon>Bacillati</taxon>
        <taxon>Actinomycetota</taxon>
        <taxon>Actinomycetes</taxon>
        <taxon>Kitasatosporales</taxon>
        <taxon>Streptomycetaceae</taxon>
        <taxon>Streptomyces</taxon>
    </lineage>
</organism>
<dbReference type="InterPro" id="IPR036259">
    <property type="entry name" value="MFS_trans_sf"/>
</dbReference>
<feature type="transmembrane region" description="Helical" evidence="5">
    <location>
        <begin position="21"/>
        <end position="41"/>
    </location>
</feature>
<dbReference type="SUPFAM" id="SSF103473">
    <property type="entry name" value="MFS general substrate transporter"/>
    <property type="match status" value="1"/>
</dbReference>
<evidence type="ECO:0000256" key="5">
    <source>
        <dbReference type="SAM" id="Phobius"/>
    </source>
</evidence>
<evidence type="ECO:0000256" key="3">
    <source>
        <dbReference type="ARBA" id="ARBA00022989"/>
    </source>
</evidence>
<evidence type="ECO:0000256" key="2">
    <source>
        <dbReference type="ARBA" id="ARBA00022692"/>
    </source>
</evidence>
<dbReference type="Proteomes" id="UP001499942">
    <property type="component" value="Unassembled WGS sequence"/>
</dbReference>
<comment type="subcellular location">
    <subcellularLocation>
        <location evidence="1">Cell membrane</location>
        <topology evidence="1">Multi-pass membrane protein</topology>
    </subcellularLocation>
</comment>
<proteinExistence type="predicted"/>
<evidence type="ECO:0000313" key="7">
    <source>
        <dbReference type="EMBL" id="GAA2502160.1"/>
    </source>
</evidence>
<evidence type="ECO:0000256" key="1">
    <source>
        <dbReference type="ARBA" id="ARBA00004651"/>
    </source>
</evidence>
<sequence>MGYHGQGAGGRIGDLYGRKRIFLAGATPFTLASLLCGVAAGPDL</sequence>
<comment type="caution">
    <text evidence="7">The sequence shown here is derived from an EMBL/GenBank/DDBJ whole genome shotgun (WGS) entry which is preliminary data.</text>
</comment>